<feature type="compositionally biased region" description="Basic and acidic residues" evidence="5">
    <location>
        <begin position="117"/>
        <end position="135"/>
    </location>
</feature>
<dbReference type="InterPro" id="IPR056750">
    <property type="entry name" value="RRM_ESF1"/>
</dbReference>
<dbReference type="GO" id="GO:0005730">
    <property type="term" value="C:nucleolus"/>
    <property type="evidence" value="ECO:0007669"/>
    <property type="project" value="UniProtKB-SubCell"/>
</dbReference>
<keyword evidence="4" id="KW-0539">Nucleus</keyword>
<feature type="compositionally biased region" description="Acidic residues" evidence="5">
    <location>
        <begin position="391"/>
        <end position="403"/>
    </location>
</feature>
<dbReference type="GO" id="GO:0003723">
    <property type="term" value="F:RNA binding"/>
    <property type="evidence" value="ECO:0007669"/>
    <property type="project" value="TreeGrafter"/>
</dbReference>
<feature type="compositionally biased region" description="Basic and acidic residues" evidence="5">
    <location>
        <begin position="14"/>
        <end position="28"/>
    </location>
</feature>
<protein>
    <recommendedName>
        <fullName evidence="9">NUC153 domain-containing protein</fullName>
    </recommendedName>
</protein>
<dbReference type="InterPro" id="IPR039754">
    <property type="entry name" value="Esf1"/>
</dbReference>
<feature type="domain" description="NUC153" evidence="6">
    <location>
        <begin position="585"/>
        <end position="612"/>
    </location>
</feature>
<feature type="region of interest" description="Disordered" evidence="5">
    <location>
        <begin position="89"/>
        <end position="172"/>
    </location>
</feature>
<feature type="compositionally biased region" description="Acidic residues" evidence="5">
    <location>
        <begin position="429"/>
        <end position="450"/>
    </location>
</feature>
<comment type="subcellular location">
    <subcellularLocation>
        <location evidence="1">Nucleus</location>
        <location evidence="1">Nucleolus</location>
    </subcellularLocation>
</comment>
<feature type="domain" description="ESF1 RRM" evidence="7">
    <location>
        <begin position="173"/>
        <end position="328"/>
    </location>
</feature>
<keyword evidence="3" id="KW-0175">Coiled coil</keyword>
<evidence type="ECO:0008006" key="9">
    <source>
        <dbReference type="Google" id="ProtNLM"/>
    </source>
</evidence>
<comment type="similarity">
    <text evidence="2">Belongs to the ESF1 family.</text>
</comment>
<feature type="compositionally biased region" description="Basic residues" evidence="5">
    <location>
        <begin position="1"/>
        <end position="13"/>
    </location>
</feature>
<accession>A0A7S2RA69</accession>
<evidence type="ECO:0000256" key="5">
    <source>
        <dbReference type="SAM" id="MobiDB-lite"/>
    </source>
</evidence>
<feature type="compositionally biased region" description="Basic and acidic residues" evidence="5">
    <location>
        <begin position="492"/>
        <end position="504"/>
    </location>
</feature>
<sequence length="676" mass="78414">MAKSAKKPVKKAGSKRDPQQDAVEKDDRFKEVGFNAKFSRKSKEKSKIKVDKRFEHMFEDEDFAVAGTAKMDKFGRKVSKKDRKVGTELKRLYKIEDEESGAEEEETPKKTSVNKTEQSKEERREYLDKLARGEIELSSDEESEDESEDEQVESEAEEEIIEQEQEIPSGDATRRVAIQNLDWSRLSARDIFAVVRSFLPLDGKIVSVTVHQSEYGEKKMKEEEELGPQFDGEDDDDVTKESMFAGNDGYLDDEVAGEGSNFNEIKLRKYELQKLKYYFAVVVFDSVQTADIVYKNCDGVEFERSSIVFDLRFIPDELEIERPIRDQALSVSEDYQPPEFYSKALQSSKVELTWDEDDYSRQRVFQKWSQKGGKGARVIGDKDLEAFIASDGEDSGSDNDDDDDHKRKSTDYREKLRAALLSSDKQGSSDEEEEEEEEDKEEEMSEEEKEEEKRPKKAKEARKERAPHKPEKDLFNDPFFVNTNQSSKKSRKRDEARQQKLLEAEKEETEDDRLKKEQAELELLLLNENTRAKGKGLESFDFKAIAEGEKLLRKKKIRVRGKKKERVNEVIKAAKEDTFQVDTKDERFSSLFNDPEFSVDRTSSQYKDTRGMLDVEREQLRQRGEKKERNRGKPRGGDKRKQGDARDVDSMVESVKRKSSLMKANKHKKKKHKTQQ</sequence>
<feature type="compositionally biased region" description="Basic and acidic residues" evidence="5">
    <location>
        <begin position="607"/>
        <end position="628"/>
    </location>
</feature>
<dbReference type="Pfam" id="PF25121">
    <property type="entry name" value="RRM_ESF1"/>
    <property type="match status" value="1"/>
</dbReference>
<feature type="compositionally biased region" description="Acidic residues" evidence="5">
    <location>
        <begin position="137"/>
        <end position="165"/>
    </location>
</feature>
<dbReference type="InterPro" id="IPR012580">
    <property type="entry name" value="NUC153"/>
</dbReference>
<organism evidence="8">
    <name type="scientific">Mucochytrium quahogii</name>
    <dbReference type="NCBI Taxonomy" id="96639"/>
    <lineage>
        <taxon>Eukaryota</taxon>
        <taxon>Sar</taxon>
        <taxon>Stramenopiles</taxon>
        <taxon>Bigyra</taxon>
        <taxon>Labyrinthulomycetes</taxon>
        <taxon>Thraustochytrida</taxon>
        <taxon>Thraustochytriidae</taxon>
        <taxon>Mucochytrium</taxon>
    </lineage>
</organism>
<proteinExistence type="inferred from homology"/>
<evidence type="ECO:0000256" key="3">
    <source>
        <dbReference type="ARBA" id="ARBA00023054"/>
    </source>
</evidence>
<evidence type="ECO:0000259" key="6">
    <source>
        <dbReference type="Pfam" id="PF08159"/>
    </source>
</evidence>
<feature type="compositionally biased region" description="Basic and acidic residues" evidence="5">
    <location>
        <begin position="461"/>
        <end position="475"/>
    </location>
</feature>
<evidence type="ECO:0000313" key="8">
    <source>
        <dbReference type="EMBL" id="CAD9665120.1"/>
    </source>
</evidence>
<name>A0A7S2RA69_9STRA</name>
<evidence type="ECO:0000259" key="7">
    <source>
        <dbReference type="Pfam" id="PF25121"/>
    </source>
</evidence>
<dbReference type="GO" id="GO:0006364">
    <property type="term" value="P:rRNA processing"/>
    <property type="evidence" value="ECO:0007669"/>
    <property type="project" value="InterPro"/>
</dbReference>
<feature type="compositionally biased region" description="Basic and acidic residues" evidence="5">
    <location>
        <begin position="635"/>
        <end position="649"/>
    </location>
</feature>
<reference evidence="8" key="1">
    <citation type="submission" date="2021-01" db="EMBL/GenBank/DDBJ databases">
        <authorList>
            <person name="Corre E."/>
            <person name="Pelletier E."/>
            <person name="Niang G."/>
            <person name="Scheremetjew M."/>
            <person name="Finn R."/>
            <person name="Kale V."/>
            <person name="Holt S."/>
            <person name="Cochrane G."/>
            <person name="Meng A."/>
            <person name="Brown T."/>
            <person name="Cohen L."/>
        </authorList>
    </citation>
    <scope>NUCLEOTIDE SEQUENCE</scope>
    <source>
        <strain evidence="8">NY070348D</strain>
    </source>
</reference>
<evidence type="ECO:0000256" key="1">
    <source>
        <dbReference type="ARBA" id="ARBA00004604"/>
    </source>
</evidence>
<evidence type="ECO:0000256" key="2">
    <source>
        <dbReference type="ARBA" id="ARBA00009087"/>
    </source>
</evidence>
<evidence type="ECO:0000256" key="4">
    <source>
        <dbReference type="ARBA" id="ARBA00023242"/>
    </source>
</evidence>
<feature type="region of interest" description="Disordered" evidence="5">
    <location>
        <begin position="1"/>
        <end position="28"/>
    </location>
</feature>
<feature type="compositionally biased region" description="Basic and acidic residues" evidence="5">
    <location>
        <begin position="404"/>
        <end position="417"/>
    </location>
</feature>
<feature type="region of interest" description="Disordered" evidence="5">
    <location>
        <begin position="592"/>
        <end position="676"/>
    </location>
</feature>
<dbReference type="PANTHER" id="PTHR12202">
    <property type="entry name" value="ESF1 HOMOLOG"/>
    <property type="match status" value="1"/>
</dbReference>
<feature type="compositionally biased region" description="Basic residues" evidence="5">
    <location>
        <begin position="657"/>
        <end position="676"/>
    </location>
</feature>
<dbReference type="EMBL" id="HBHK01002115">
    <property type="protein sequence ID" value="CAD9665120.1"/>
    <property type="molecule type" value="Transcribed_RNA"/>
</dbReference>
<dbReference type="Pfam" id="PF08159">
    <property type="entry name" value="NUC153"/>
    <property type="match status" value="1"/>
</dbReference>
<dbReference type="PANTHER" id="PTHR12202:SF0">
    <property type="entry name" value="ESF1 HOMOLOG"/>
    <property type="match status" value="1"/>
</dbReference>
<feature type="region of interest" description="Disordered" evidence="5">
    <location>
        <begin position="389"/>
        <end position="514"/>
    </location>
</feature>
<gene>
    <name evidence="8" type="ORF">QSP1433_LOCUS1249</name>
</gene>
<feature type="compositionally biased region" description="Acidic residues" evidence="5">
    <location>
        <begin position="96"/>
        <end position="106"/>
    </location>
</feature>
<dbReference type="AlphaFoldDB" id="A0A7S2RA69"/>